<feature type="transmembrane region" description="Helical" evidence="1">
    <location>
        <begin position="37"/>
        <end position="54"/>
    </location>
</feature>
<gene>
    <name evidence="3" type="ORF">So717_14230</name>
</gene>
<evidence type="ECO:0000256" key="1">
    <source>
        <dbReference type="SAM" id="Phobius"/>
    </source>
</evidence>
<comment type="caution">
    <text evidence="3">The sequence shown here is derived from an EMBL/GenBank/DDBJ whole genome shotgun (WGS) entry which is preliminary data.</text>
</comment>
<accession>A0A640VQD2</accession>
<dbReference type="OrthoDB" id="9804804at2"/>
<proteinExistence type="predicted"/>
<reference evidence="3 4" key="1">
    <citation type="submission" date="2019-12" db="EMBL/GenBank/DDBJ databases">
        <title>Roseobacter cerasinus sp. nov., isolated from seawater around aquaculture.</title>
        <authorList>
            <person name="Muramatsu S."/>
            <person name="Takabe Y."/>
            <person name="Mori K."/>
            <person name="Takaichi S."/>
            <person name="Hanada S."/>
        </authorList>
    </citation>
    <scope>NUCLEOTIDE SEQUENCE [LARGE SCALE GENOMIC DNA]</scope>
    <source>
        <strain evidence="3 4">AI77</strain>
    </source>
</reference>
<dbReference type="AlphaFoldDB" id="A0A640VQD2"/>
<evidence type="ECO:0000259" key="2">
    <source>
        <dbReference type="Pfam" id="PF11127"/>
    </source>
</evidence>
<dbReference type="Proteomes" id="UP000436522">
    <property type="component" value="Unassembled WGS sequence"/>
</dbReference>
<keyword evidence="4" id="KW-1185">Reference proteome</keyword>
<sequence length="62" mass="6808">MTRNLGQFDRIARFVLGTLLIILAAMGSIGIWGYLGVILVGTAFVNFCPIYRILGLKTCQDC</sequence>
<name>A0A640VQD2_9RHOB</name>
<protein>
    <recommendedName>
        <fullName evidence="2">Inner membrane protein YgaP-like transmembrane domain-containing protein</fullName>
    </recommendedName>
</protein>
<feature type="domain" description="Inner membrane protein YgaP-like transmembrane" evidence="2">
    <location>
        <begin position="1"/>
        <end position="60"/>
    </location>
</feature>
<evidence type="ECO:0000313" key="3">
    <source>
        <dbReference type="EMBL" id="GFE49670.1"/>
    </source>
</evidence>
<evidence type="ECO:0000313" key="4">
    <source>
        <dbReference type="Proteomes" id="UP000436522"/>
    </source>
</evidence>
<dbReference type="RefSeq" id="WP_159975524.1">
    <property type="nucleotide sequence ID" value="NZ_BLIV01000002.1"/>
</dbReference>
<dbReference type="Pfam" id="PF11127">
    <property type="entry name" value="YgaP-like_TM"/>
    <property type="match status" value="1"/>
</dbReference>
<feature type="transmembrane region" description="Helical" evidence="1">
    <location>
        <begin position="12"/>
        <end position="31"/>
    </location>
</feature>
<dbReference type="InterPro" id="IPR021309">
    <property type="entry name" value="YgaP-like_TM"/>
</dbReference>
<keyword evidence="1" id="KW-0812">Transmembrane</keyword>
<keyword evidence="1" id="KW-0472">Membrane</keyword>
<organism evidence="3 4">
    <name type="scientific">Roseobacter cerasinus</name>
    <dbReference type="NCBI Taxonomy" id="2602289"/>
    <lineage>
        <taxon>Bacteria</taxon>
        <taxon>Pseudomonadati</taxon>
        <taxon>Pseudomonadota</taxon>
        <taxon>Alphaproteobacteria</taxon>
        <taxon>Rhodobacterales</taxon>
        <taxon>Roseobacteraceae</taxon>
        <taxon>Roseobacter</taxon>
    </lineage>
</organism>
<dbReference type="EMBL" id="BLIV01000002">
    <property type="protein sequence ID" value="GFE49670.1"/>
    <property type="molecule type" value="Genomic_DNA"/>
</dbReference>
<keyword evidence="1" id="KW-1133">Transmembrane helix</keyword>